<evidence type="ECO:0000313" key="2">
    <source>
        <dbReference type="Proteomes" id="UP000325291"/>
    </source>
</evidence>
<dbReference type="AlphaFoldDB" id="A0A5A9ZCK7"/>
<dbReference type="EMBL" id="VINQ01000007">
    <property type="protein sequence ID" value="KAA0914880.1"/>
    <property type="molecule type" value="Genomic_DNA"/>
</dbReference>
<dbReference type="Proteomes" id="UP000325291">
    <property type="component" value="Unassembled WGS sequence"/>
</dbReference>
<name>A0A5A9ZCK7_9RHOB</name>
<protein>
    <submittedName>
        <fullName evidence="1">Uncharacterized protein</fullName>
    </submittedName>
</protein>
<comment type="caution">
    <text evidence="1">The sequence shown here is derived from an EMBL/GenBank/DDBJ whole genome shotgun (WGS) entry which is preliminary data.</text>
</comment>
<accession>A0A5A9ZCK7</accession>
<keyword evidence="2" id="KW-1185">Reference proteome</keyword>
<dbReference type="RefSeq" id="WP_111368444.1">
    <property type="nucleotide sequence ID" value="NZ_VINQ01000007.1"/>
</dbReference>
<gene>
    <name evidence="1" type="ORF">FLO80_10935</name>
</gene>
<sequence>MPDLILNLSYDLYGRLCELARDDGVSAETLARQTITLKVGCNPSSEEDPISTGFLRRHTDDVLAIADREAVYLKDSEDRKFVLVSADYDPRLLTPGTSGG</sequence>
<evidence type="ECO:0000313" key="1">
    <source>
        <dbReference type="EMBL" id="KAA0914880.1"/>
    </source>
</evidence>
<proteinExistence type="predicted"/>
<reference evidence="1 2" key="1">
    <citation type="submission" date="2019-07" db="EMBL/GenBank/DDBJ databases">
        <title>Aquicoccus porphyridii gen. nov., sp. nov., isolated from a small marine red alga, Porphyridium marinum.</title>
        <authorList>
            <person name="Liu L."/>
        </authorList>
    </citation>
    <scope>NUCLEOTIDE SEQUENCE [LARGE SCALE GENOMIC DNA]</scope>
    <source>
        <strain evidence="1 2">L1 8-17</strain>
    </source>
</reference>
<organism evidence="1 2">
    <name type="scientific">Aquicoccus porphyridii</name>
    <dbReference type="NCBI Taxonomy" id="1852029"/>
    <lineage>
        <taxon>Bacteria</taxon>
        <taxon>Pseudomonadati</taxon>
        <taxon>Pseudomonadota</taxon>
        <taxon>Alphaproteobacteria</taxon>
        <taxon>Rhodobacterales</taxon>
        <taxon>Paracoccaceae</taxon>
        <taxon>Aquicoccus</taxon>
    </lineage>
</organism>